<comment type="similarity">
    <text evidence="4 6">Belongs to the GART family.</text>
</comment>
<comment type="function">
    <text evidence="6">Catalyzes the transfer of a formyl group from 10-formyltetrahydrofolate to 5-phospho-ribosyl-glycinamide (GAR), producing 5-phospho-ribosyl-N-formylglycinamide (FGAR) and tetrahydrofolate.</text>
</comment>
<feature type="binding site" evidence="6">
    <location>
        <position position="63"/>
    </location>
    <ligand>
        <name>(6R)-10-formyltetrahydrofolate</name>
        <dbReference type="ChEBI" id="CHEBI:195366"/>
    </ligand>
</feature>
<protein>
    <recommendedName>
        <fullName evidence="6">Phosphoribosylglycinamide formyltransferase</fullName>
        <ecNumber evidence="6">2.1.2.2</ecNumber>
    </recommendedName>
    <alternativeName>
        <fullName evidence="6">5'-phosphoribosylglycinamide transformylase</fullName>
    </alternativeName>
    <alternativeName>
        <fullName evidence="6">GAR transformylase</fullName>
        <shortName evidence="6">GART</shortName>
    </alternativeName>
</protein>
<evidence type="ECO:0000256" key="6">
    <source>
        <dbReference type="HAMAP-Rule" id="MF_01930"/>
    </source>
</evidence>
<comment type="caution">
    <text evidence="8">The sequence shown here is derived from an EMBL/GenBank/DDBJ whole genome shotgun (WGS) entry which is preliminary data.</text>
</comment>
<dbReference type="PANTHER" id="PTHR43369">
    <property type="entry name" value="PHOSPHORIBOSYLGLYCINAMIDE FORMYLTRANSFERASE"/>
    <property type="match status" value="1"/>
</dbReference>
<keyword evidence="3 6" id="KW-0658">Purine biosynthesis</keyword>
<dbReference type="InterPro" id="IPR004607">
    <property type="entry name" value="GART"/>
</dbReference>
<evidence type="ECO:0000313" key="9">
    <source>
        <dbReference type="Proteomes" id="UP000323426"/>
    </source>
</evidence>
<gene>
    <name evidence="6 8" type="primary">purN</name>
    <name evidence="8" type="ORF">F0145_24295</name>
</gene>
<dbReference type="CDD" id="cd08645">
    <property type="entry name" value="FMT_core_GART"/>
    <property type="match status" value="1"/>
</dbReference>
<evidence type="ECO:0000256" key="4">
    <source>
        <dbReference type="ARBA" id="ARBA00038440"/>
    </source>
</evidence>
<dbReference type="Gene3D" id="3.40.50.170">
    <property type="entry name" value="Formyl transferase, N-terminal domain"/>
    <property type="match status" value="1"/>
</dbReference>
<dbReference type="InterPro" id="IPR001555">
    <property type="entry name" value="GART_AS"/>
</dbReference>
<accession>A0A5M6D2Z1</accession>
<dbReference type="Proteomes" id="UP000323426">
    <property type="component" value="Unassembled WGS sequence"/>
</dbReference>
<dbReference type="NCBIfam" id="TIGR00639">
    <property type="entry name" value="PurN"/>
    <property type="match status" value="1"/>
</dbReference>
<evidence type="ECO:0000313" key="8">
    <source>
        <dbReference type="EMBL" id="KAA5539525.1"/>
    </source>
</evidence>
<comment type="caution">
    <text evidence="6">Lacks conserved residue(s) required for the propagation of feature annotation.</text>
</comment>
<sequence>MSDTLYKRVVIFASGSGSNAQRLMEHFQNHPQIRVVALFSNNPTAYALQRAENFNLPAHVFNREQFKDGTVLEQVKAYQPDLIVLAGFLWLVPVPFIQAFPQKIINIHPGILPKYGGKGMHGQHVHQAVLDNKETETGITIHYVNEFYDQGATIYQELCPVQENDTAEILANRVLQLEHEHFPRIVEKILIG</sequence>
<evidence type="ECO:0000256" key="5">
    <source>
        <dbReference type="ARBA" id="ARBA00047664"/>
    </source>
</evidence>
<dbReference type="RefSeq" id="WP_150092952.1">
    <property type="nucleotide sequence ID" value="NZ_VWSF01000032.1"/>
</dbReference>
<comment type="catalytic activity">
    <reaction evidence="5 6">
        <text>N(1)-(5-phospho-beta-D-ribosyl)glycinamide + (6R)-10-formyltetrahydrofolate = N(2)-formyl-N(1)-(5-phospho-beta-D-ribosyl)glycinamide + (6S)-5,6,7,8-tetrahydrofolate + H(+)</text>
        <dbReference type="Rhea" id="RHEA:15053"/>
        <dbReference type="ChEBI" id="CHEBI:15378"/>
        <dbReference type="ChEBI" id="CHEBI:57453"/>
        <dbReference type="ChEBI" id="CHEBI:143788"/>
        <dbReference type="ChEBI" id="CHEBI:147286"/>
        <dbReference type="ChEBI" id="CHEBI:195366"/>
        <dbReference type="EC" id="2.1.2.2"/>
    </reaction>
</comment>
<dbReference type="PROSITE" id="PS00373">
    <property type="entry name" value="GART"/>
    <property type="match status" value="1"/>
</dbReference>
<comment type="pathway">
    <text evidence="1 6">Purine metabolism; IMP biosynthesis via de novo pathway; N(2)-formyl-N(1)-(5-phospho-D-ribosyl)glycinamide from N(1)-(5-phospho-D-ribosyl)glycinamide (10-formyl THF route): step 1/1.</text>
</comment>
<dbReference type="GO" id="GO:0004644">
    <property type="term" value="F:phosphoribosylglycinamide formyltransferase activity"/>
    <property type="evidence" value="ECO:0007669"/>
    <property type="project" value="UniProtKB-UniRule"/>
</dbReference>
<feature type="active site" description="Proton donor" evidence="6">
    <location>
        <position position="108"/>
    </location>
</feature>
<dbReference type="PANTHER" id="PTHR43369:SF2">
    <property type="entry name" value="PHOSPHORIBOSYLGLYCINAMIDE FORMYLTRANSFERASE"/>
    <property type="match status" value="1"/>
</dbReference>
<evidence type="ECO:0000256" key="2">
    <source>
        <dbReference type="ARBA" id="ARBA00022679"/>
    </source>
</evidence>
<dbReference type="InterPro" id="IPR036477">
    <property type="entry name" value="Formyl_transf_N_sf"/>
</dbReference>
<dbReference type="EMBL" id="VWSF01000032">
    <property type="protein sequence ID" value="KAA5539525.1"/>
    <property type="molecule type" value="Genomic_DNA"/>
</dbReference>
<dbReference type="HAMAP" id="MF_01930">
    <property type="entry name" value="PurN"/>
    <property type="match status" value="1"/>
</dbReference>
<dbReference type="GO" id="GO:0006189">
    <property type="term" value="P:'de novo' IMP biosynthetic process"/>
    <property type="evidence" value="ECO:0007669"/>
    <property type="project" value="UniProtKB-UniRule"/>
</dbReference>
<proteinExistence type="inferred from homology"/>
<evidence type="ECO:0000256" key="3">
    <source>
        <dbReference type="ARBA" id="ARBA00022755"/>
    </source>
</evidence>
<dbReference type="UniPathway" id="UPA00074">
    <property type="reaction ID" value="UER00126"/>
</dbReference>
<dbReference type="InterPro" id="IPR002376">
    <property type="entry name" value="Formyl_transf_N"/>
</dbReference>
<dbReference type="Pfam" id="PF00551">
    <property type="entry name" value="Formyl_trans_N"/>
    <property type="match status" value="1"/>
</dbReference>
<keyword evidence="9" id="KW-1185">Reference proteome</keyword>
<feature type="binding site" evidence="6">
    <location>
        <position position="106"/>
    </location>
    <ligand>
        <name>(6R)-10-formyltetrahydrofolate</name>
        <dbReference type="ChEBI" id="CHEBI:195366"/>
    </ligand>
</feature>
<keyword evidence="2 6" id="KW-0808">Transferase</keyword>
<feature type="site" description="Raises pKa of active site His" evidence="6">
    <location>
        <position position="149"/>
    </location>
</feature>
<feature type="domain" description="Formyl transferase N-terminal" evidence="7">
    <location>
        <begin position="7"/>
        <end position="185"/>
    </location>
</feature>
<evidence type="ECO:0000259" key="7">
    <source>
        <dbReference type="Pfam" id="PF00551"/>
    </source>
</evidence>
<evidence type="ECO:0000256" key="1">
    <source>
        <dbReference type="ARBA" id="ARBA00005054"/>
    </source>
</evidence>
<reference evidence="8 9" key="1">
    <citation type="submission" date="2019-09" db="EMBL/GenBank/DDBJ databases">
        <title>Genome sequence and assembly of Adhaeribacter sp.</title>
        <authorList>
            <person name="Chhetri G."/>
        </authorList>
    </citation>
    <scope>NUCLEOTIDE SEQUENCE [LARGE SCALE GENOMIC DNA]</scope>
    <source>
        <strain evidence="8 9">DK36</strain>
    </source>
</reference>
<organism evidence="8 9">
    <name type="scientific">Adhaeribacter rhizoryzae</name>
    <dbReference type="NCBI Taxonomy" id="2607907"/>
    <lineage>
        <taxon>Bacteria</taxon>
        <taxon>Pseudomonadati</taxon>
        <taxon>Bacteroidota</taxon>
        <taxon>Cytophagia</taxon>
        <taxon>Cytophagales</taxon>
        <taxon>Hymenobacteraceae</taxon>
        <taxon>Adhaeribacter</taxon>
    </lineage>
</organism>
<dbReference type="SUPFAM" id="SSF53328">
    <property type="entry name" value="Formyltransferase"/>
    <property type="match status" value="1"/>
</dbReference>
<name>A0A5M6D2Z1_9BACT</name>
<feature type="binding site" evidence="6">
    <location>
        <begin position="17"/>
        <end position="19"/>
    </location>
    <ligand>
        <name>N(1)-(5-phospho-beta-D-ribosyl)glycinamide</name>
        <dbReference type="ChEBI" id="CHEBI:143788"/>
    </ligand>
</feature>
<dbReference type="GO" id="GO:0005829">
    <property type="term" value="C:cytosol"/>
    <property type="evidence" value="ECO:0007669"/>
    <property type="project" value="TreeGrafter"/>
</dbReference>
<dbReference type="AlphaFoldDB" id="A0A5M6D2Z1"/>
<dbReference type="EC" id="2.1.2.2" evidence="6"/>